<dbReference type="AlphaFoldDB" id="A0A0E9W5C5"/>
<accession>A0A0E9W5C5</accession>
<proteinExistence type="predicted"/>
<sequence length="35" mass="3961">MFSPSPPSLMCGELSGAKWLPCITQVGATHWWWVR</sequence>
<protein>
    <submittedName>
        <fullName evidence="1">Uncharacterized protein</fullName>
    </submittedName>
</protein>
<reference evidence="1" key="2">
    <citation type="journal article" date="2015" name="Fish Shellfish Immunol.">
        <title>Early steps in the European eel (Anguilla anguilla)-Vibrio vulnificus interaction in the gills: Role of the RtxA13 toxin.</title>
        <authorList>
            <person name="Callol A."/>
            <person name="Pajuelo D."/>
            <person name="Ebbesson L."/>
            <person name="Teles M."/>
            <person name="MacKenzie S."/>
            <person name="Amaro C."/>
        </authorList>
    </citation>
    <scope>NUCLEOTIDE SEQUENCE</scope>
</reference>
<dbReference type="EMBL" id="GBXM01023010">
    <property type="protein sequence ID" value="JAH85567.1"/>
    <property type="molecule type" value="Transcribed_RNA"/>
</dbReference>
<reference evidence="1" key="1">
    <citation type="submission" date="2014-11" db="EMBL/GenBank/DDBJ databases">
        <authorList>
            <person name="Amaro Gonzalez C."/>
        </authorList>
    </citation>
    <scope>NUCLEOTIDE SEQUENCE</scope>
</reference>
<evidence type="ECO:0000313" key="1">
    <source>
        <dbReference type="EMBL" id="JAH85567.1"/>
    </source>
</evidence>
<organism evidence="1">
    <name type="scientific">Anguilla anguilla</name>
    <name type="common">European freshwater eel</name>
    <name type="synonym">Muraena anguilla</name>
    <dbReference type="NCBI Taxonomy" id="7936"/>
    <lineage>
        <taxon>Eukaryota</taxon>
        <taxon>Metazoa</taxon>
        <taxon>Chordata</taxon>
        <taxon>Craniata</taxon>
        <taxon>Vertebrata</taxon>
        <taxon>Euteleostomi</taxon>
        <taxon>Actinopterygii</taxon>
        <taxon>Neopterygii</taxon>
        <taxon>Teleostei</taxon>
        <taxon>Anguilliformes</taxon>
        <taxon>Anguillidae</taxon>
        <taxon>Anguilla</taxon>
    </lineage>
</organism>
<name>A0A0E9W5C5_ANGAN</name>